<evidence type="ECO:0000256" key="9">
    <source>
        <dbReference type="ARBA" id="ARBA00022833"/>
    </source>
</evidence>
<dbReference type="InterPro" id="IPR017907">
    <property type="entry name" value="Znf_RING_CS"/>
</dbReference>
<dbReference type="Gene3D" id="3.30.40.10">
    <property type="entry name" value="Zinc/RING finger domain, C3HC4 (zinc finger)"/>
    <property type="match status" value="1"/>
</dbReference>
<dbReference type="RefSeq" id="XP_018984697.1">
    <property type="nucleotide sequence ID" value="XM_019131819.1"/>
</dbReference>
<evidence type="ECO:0000256" key="15">
    <source>
        <dbReference type="SAM" id="Coils"/>
    </source>
</evidence>
<evidence type="ECO:0000256" key="6">
    <source>
        <dbReference type="ARBA" id="ARBA00022723"/>
    </source>
</evidence>
<protein>
    <recommendedName>
        <fullName evidence="14">E3 ubiquitin protein ligase</fullName>
        <ecNumber evidence="14">2.3.2.27</ecNumber>
    </recommendedName>
</protein>
<evidence type="ECO:0000256" key="5">
    <source>
        <dbReference type="ARBA" id="ARBA00022679"/>
    </source>
</evidence>
<dbReference type="InterPro" id="IPR001841">
    <property type="entry name" value="Znf_RING"/>
</dbReference>
<dbReference type="Pfam" id="PF08647">
    <property type="entry name" value="BRE1"/>
    <property type="match status" value="1"/>
</dbReference>
<dbReference type="Pfam" id="PF13920">
    <property type="entry name" value="zf-C3HC4_3"/>
    <property type="match status" value="1"/>
</dbReference>
<gene>
    <name evidence="18" type="ORF">BABINDRAFT_37342</name>
</gene>
<dbReference type="STRING" id="984486.A0A1E3QNT5"/>
<evidence type="ECO:0000256" key="16">
    <source>
        <dbReference type="SAM" id="MobiDB-lite"/>
    </source>
</evidence>
<dbReference type="GO" id="GO:0016567">
    <property type="term" value="P:protein ubiquitination"/>
    <property type="evidence" value="ECO:0007669"/>
    <property type="project" value="UniProtKB-UniRule"/>
</dbReference>
<dbReference type="EMBL" id="KV454432">
    <property type="protein sequence ID" value="ODQ79369.1"/>
    <property type="molecule type" value="Genomic_DNA"/>
</dbReference>
<keyword evidence="9 14" id="KW-0862">Zinc</keyword>
<evidence type="ECO:0000256" key="14">
    <source>
        <dbReference type="RuleBase" id="RU365038"/>
    </source>
</evidence>
<dbReference type="PROSITE" id="PS50089">
    <property type="entry name" value="ZF_RING_2"/>
    <property type="match status" value="1"/>
</dbReference>
<dbReference type="UniPathway" id="UPA00143"/>
<feature type="compositionally biased region" description="Basic and acidic residues" evidence="16">
    <location>
        <begin position="1"/>
        <end position="11"/>
    </location>
</feature>
<dbReference type="GO" id="GO:0008270">
    <property type="term" value="F:zinc ion binding"/>
    <property type="evidence" value="ECO:0007669"/>
    <property type="project" value="UniProtKB-KW"/>
</dbReference>
<feature type="domain" description="RING-type" evidence="17">
    <location>
        <begin position="647"/>
        <end position="686"/>
    </location>
</feature>
<dbReference type="CDD" id="cd16499">
    <property type="entry name" value="RING-HC_Bre1-like"/>
    <property type="match status" value="1"/>
</dbReference>
<keyword evidence="12 14" id="KW-0539">Nucleus</keyword>
<sequence length="699" mass="78845">MSLEENKKRIAESATDDSPKRRRRALDELSEEGPLTQKDVIYFQKEAIWRQMNHYKQKSVQLNDRVNRYAKQCKVNEARAAILNAWYDELVLLLKAKVGTVSDVNQDLLADLPEGDEEANEVLQQRRSQLLELLTPVLLSHSGLSNSMMEKKLEVLIKDLSTLKAQKLSVAKENELLNGTITKLNQDLEDLIKHQERLSSKTLNRISESHGRDSESTQSDANGSKPDTSKPDASKPAQTINNEELEQLTIQLNEHKALNTSLQKQLNDQLSSITAITNENKQLQLKIADPSDDDITKTGIFQTLQKQVAVTSAASVETRDINESLIKEIQGLESERSKFRTDLRAVMEKELREMKESMGKSDTDLTRIRTIRDDLLAQIAILKANKTNKEVMEGYNTVIEAQKTRIAELEANPNVYRKELLQKLDPVDESVTRELLILKNNLLVAELKELEVAFKNVHSLSLKKIASLADADSMVNKLNVEKSKADQKYFSAMRAKDALSSENKTLKQQISATRDFITQLKEIEKAHLLKIELLEATNKDLKATYRNSVEDAIAKDHKLTASHAKTSELAAKYKDLQIRQLAEGDKSIRELQLKNELENEAAKLKSKVSSLESLLSKYKAHVSNSASGIPFDEDQKTVEALRALAKCSVCSKNWKDTAITVCGHVFCSECADDRIKSRMRKCPSCNKQFSVNDLLTIHL</sequence>
<name>A0A1E3QNT5_9ASCO</name>
<keyword evidence="19" id="KW-1185">Reference proteome</keyword>
<keyword evidence="11 14" id="KW-0175">Coiled coil</keyword>
<evidence type="ECO:0000256" key="1">
    <source>
        <dbReference type="ARBA" id="ARBA00000900"/>
    </source>
</evidence>
<dbReference type="GO" id="GO:0061630">
    <property type="term" value="F:ubiquitin protein ligase activity"/>
    <property type="evidence" value="ECO:0007669"/>
    <property type="project" value="UniProtKB-EC"/>
</dbReference>
<dbReference type="SUPFAM" id="SSF57850">
    <property type="entry name" value="RING/U-box"/>
    <property type="match status" value="1"/>
</dbReference>
<dbReference type="InterPro" id="IPR013083">
    <property type="entry name" value="Znf_RING/FYVE/PHD"/>
</dbReference>
<proteinExistence type="inferred from homology"/>
<feature type="coiled-coil region" evidence="15">
    <location>
        <begin position="146"/>
        <end position="201"/>
    </location>
</feature>
<dbReference type="SMART" id="SM00184">
    <property type="entry name" value="RING"/>
    <property type="match status" value="1"/>
</dbReference>
<dbReference type="PROSITE" id="PS00518">
    <property type="entry name" value="ZF_RING_1"/>
    <property type="match status" value="1"/>
</dbReference>
<evidence type="ECO:0000256" key="4">
    <source>
        <dbReference type="ARBA" id="ARBA00005555"/>
    </source>
</evidence>
<keyword evidence="8 14" id="KW-0833">Ubl conjugation pathway</keyword>
<accession>A0A1E3QNT5</accession>
<evidence type="ECO:0000313" key="19">
    <source>
        <dbReference type="Proteomes" id="UP000094336"/>
    </source>
</evidence>
<keyword evidence="6 14" id="KW-0479">Metal-binding</keyword>
<evidence type="ECO:0000313" key="18">
    <source>
        <dbReference type="EMBL" id="ODQ79369.1"/>
    </source>
</evidence>
<evidence type="ECO:0000256" key="2">
    <source>
        <dbReference type="ARBA" id="ARBA00004123"/>
    </source>
</evidence>
<keyword evidence="10 14" id="KW-0156">Chromatin regulator</keyword>
<comment type="subcellular location">
    <subcellularLocation>
        <location evidence="2 14">Nucleus</location>
    </subcellularLocation>
</comment>
<dbReference type="PANTHER" id="PTHR23163">
    <property type="entry name" value="RING FINGER PROTEIN-RELATED"/>
    <property type="match status" value="1"/>
</dbReference>
<dbReference type="OrthoDB" id="654191at2759"/>
<dbReference type="EC" id="2.3.2.27" evidence="14"/>
<dbReference type="PANTHER" id="PTHR23163:SF0">
    <property type="entry name" value="E3 UBIQUITIN-PROTEIN LIGASE BRE1"/>
    <property type="match status" value="1"/>
</dbReference>
<comment type="similarity">
    <text evidence="4 14">Belongs to the BRE1 family.</text>
</comment>
<evidence type="ECO:0000256" key="11">
    <source>
        <dbReference type="ARBA" id="ARBA00023054"/>
    </source>
</evidence>
<evidence type="ECO:0000256" key="7">
    <source>
        <dbReference type="ARBA" id="ARBA00022771"/>
    </source>
</evidence>
<dbReference type="Proteomes" id="UP000094336">
    <property type="component" value="Unassembled WGS sequence"/>
</dbReference>
<evidence type="ECO:0000259" key="17">
    <source>
        <dbReference type="PROSITE" id="PS50089"/>
    </source>
</evidence>
<reference evidence="19" key="1">
    <citation type="submission" date="2016-05" db="EMBL/GenBank/DDBJ databases">
        <title>Comparative genomics of biotechnologically important yeasts.</title>
        <authorList>
            <consortium name="DOE Joint Genome Institute"/>
            <person name="Riley R."/>
            <person name="Haridas S."/>
            <person name="Wolfe K.H."/>
            <person name="Lopes M.R."/>
            <person name="Hittinger C.T."/>
            <person name="Goker M."/>
            <person name="Salamov A."/>
            <person name="Wisecaver J."/>
            <person name="Long T.M."/>
            <person name="Aerts A.L."/>
            <person name="Barry K."/>
            <person name="Choi C."/>
            <person name="Clum A."/>
            <person name="Coughlan A.Y."/>
            <person name="Deshpande S."/>
            <person name="Douglass A.P."/>
            <person name="Hanson S.J."/>
            <person name="Klenk H.-P."/>
            <person name="Labutti K."/>
            <person name="Lapidus A."/>
            <person name="Lindquist E."/>
            <person name="Lipzen A."/>
            <person name="Meier-Kolthoff J.P."/>
            <person name="Ohm R.A."/>
            <person name="Otillar R.P."/>
            <person name="Pangilinan J."/>
            <person name="Peng Y."/>
            <person name="Rokas A."/>
            <person name="Rosa C.A."/>
            <person name="Scheuner C."/>
            <person name="Sibirny A.A."/>
            <person name="Slot J.C."/>
            <person name="Stielow J.B."/>
            <person name="Sun H."/>
            <person name="Kurtzman C.P."/>
            <person name="Blackwell M."/>
            <person name="Grigoriev I.V."/>
            <person name="Jeffries T.W."/>
        </authorList>
    </citation>
    <scope>NUCLEOTIDE SEQUENCE [LARGE SCALE GENOMIC DNA]</scope>
    <source>
        <strain evidence="19">NRRL Y-12698</strain>
    </source>
</reference>
<dbReference type="GO" id="GO:0005634">
    <property type="term" value="C:nucleus"/>
    <property type="evidence" value="ECO:0007669"/>
    <property type="project" value="UniProtKB-SubCell"/>
</dbReference>
<dbReference type="GO" id="GO:0033503">
    <property type="term" value="C:HULC complex"/>
    <property type="evidence" value="ECO:0007669"/>
    <property type="project" value="TreeGrafter"/>
</dbReference>
<evidence type="ECO:0000256" key="12">
    <source>
        <dbReference type="ARBA" id="ARBA00023242"/>
    </source>
</evidence>
<evidence type="ECO:0000256" key="3">
    <source>
        <dbReference type="ARBA" id="ARBA00004906"/>
    </source>
</evidence>
<dbReference type="GO" id="GO:0006325">
    <property type="term" value="P:chromatin organization"/>
    <property type="evidence" value="ECO:0007669"/>
    <property type="project" value="UniProtKB-KW"/>
</dbReference>
<evidence type="ECO:0000256" key="8">
    <source>
        <dbReference type="ARBA" id="ARBA00022786"/>
    </source>
</evidence>
<dbReference type="AlphaFoldDB" id="A0A1E3QNT5"/>
<feature type="region of interest" description="Disordered" evidence="16">
    <location>
        <begin position="1"/>
        <end position="29"/>
    </location>
</feature>
<evidence type="ECO:0000256" key="10">
    <source>
        <dbReference type="ARBA" id="ARBA00022853"/>
    </source>
</evidence>
<feature type="region of interest" description="Disordered" evidence="16">
    <location>
        <begin position="202"/>
        <end position="237"/>
    </location>
</feature>
<organism evidence="18 19">
    <name type="scientific">Babjeviella inositovora NRRL Y-12698</name>
    <dbReference type="NCBI Taxonomy" id="984486"/>
    <lineage>
        <taxon>Eukaryota</taxon>
        <taxon>Fungi</taxon>
        <taxon>Dikarya</taxon>
        <taxon>Ascomycota</taxon>
        <taxon>Saccharomycotina</taxon>
        <taxon>Pichiomycetes</taxon>
        <taxon>Serinales incertae sedis</taxon>
        <taxon>Babjeviella</taxon>
    </lineage>
</organism>
<dbReference type="GeneID" id="30149672"/>
<keyword evidence="7 13" id="KW-0863">Zinc-finger</keyword>
<comment type="pathway">
    <text evidence="3 14">Protein modification; protein ubiquitination.</text>
</comment>
<evidence type="ECO:0000256" key="13">
    <source>
        <dbReference type="PROSITE-ProRule" id="PRU00175"/>
    </source>
</evidence>
<feature type="compositionally biased region" description="Polar residues" evidence="16">
    <location>
        <begin position="216"/>
        <end position="226"/>
    </location>
</feature>
<keyword evidence="5 14" id="KW-0808">Transferase</keyword>
<dbReference type="InterPro" id="IPR013956">
    <property type="entry name" value="E3_ubiquit_lig_Bre1"/>
</dbReference>
<feature type="coiled-coil region" evidence="15">
    <location>
        <begin position="587"/>
        <end position="614"/>
    </location>
</feature>
<comment type="catalytic activity">
    <reaction evidence="1 14">
        <text>S-ubiquitinyl-[E2 ubiquitin-conjugating enzyme]-L-cysteine + [acceptor protein]-L-lysine = [E2 ubiquitin-conjugating enzyme]-L-cysteine + N(6)-ubiquitinyl-[acceptor protein]-L-lysine.</text>
        <dbReference type="EC" id="2.3.2.27"/>
    </reaction>
</comment>